<protein>
    <recommendedName>
        <fullName evidence="4">Right handed beta helix domain-containing protein</fullName>
    </recommendedName>
</protein>
<keyword evidence="3" id="KW-1185">Reference proteome</keyword>
<dbReference type="InterPro" id="IPR011050">
    <property type="entry name" value="Pectin_lyase_fold/virulence"/>
</dbReference>
<organism evidence="2 3">
    <name type="scientific">Corallincola luteus</name>
    <dbReference type="NCBI Taxonomy" id="1775177"/>
    <lineage>
        <taxon>Bacteria</taxon>
        <taxon>Pseudomonadati</taxon>
        <taxon>Pseudomonadota</taxon>
        <taxon>Gammaproteobacteria</taxon>
        <taxon>Alteromonadales</taxon>
        <taxon>Psychromonadaceae</taxon>
        <taxon>Corallincola</taxon>
    </lineage>
</organism>
<dbReference type="PROSITE" id="PS51257">
    <property type="entry name" value="PROKAR_LIPOPROTEIN"/>
    <property type="match status" value="1"/>
</dbReference>
<dbReference type="NCBIfam" id="NF041518">
    <property type="entry name" value="choice_anch_Q"/>
    <property type="match status" value="1"/>
</dbReference>
<dbReference type="EMBL" id="SJXE01000001">
    <property type="protein sequence ID" value="TCI05125.1"/>
    <property type="molecule type" value="Genomic_DNA"/>
</dbReference>
<sequence>MKHGSILIICLLLTLLSGCNSDTAKVVVSSVIDDEPDAQLEIDDYEKEQLGREAVDPVPTQLRYTGLRTDAQLTQDNFSHFVSAYGLRPHLSGDTFESLKAMRCRSGSGYATNDLGIEAVPSQLGPMITLGTYKTVAKGCNIGQPTFDGDHFINVTFNGQSSIEIEETDPEMGPKSLRYHFDRWRVTYADGSFIQYDGVVQLIRKSEHRCDQVQVFNISVTTNMEDEGVLLEELVVDTDCKPADNISSKHLKHTKITGNIYHHKLGKVTISSDDAIFNIEYGNSNTAPGGYRSVSDNAGLNSYVFFSDIPGVIDYQSDGTISLSTPTTAVTLTNRIEPDKEPEYRRSTTPIDIFLTPVQEEPQLIAEVPSWFVYYADPLDLNDTDNDGMWNSWESIYGLDPEIDDASIDTDGEGLTNLEEFQFFTNPQDPSTGTGSAKLKGFSIEYIGPTPTQREFFGDSREYFIPYGYSQPFVFEMSAEFTTTFAQLVPNIDMTVQFPEGRDSYELDTELDCAVVSDELGNRIECPLLPTKFSAFARAPKNKLTITGGEVAHSSCAVLKTQSTRPLDPPWDANDFCYVALGKPLPPNVASSSQAYILDDLWVENLFYPIQLEPVTYAEADSYTVTIEMDENKVAVAPLSFRAGLNGAKCSIEGPLKLTCQGSLTDINDVAIKYKVPETQGSVKVQMEITSLFSSGTSIESKVERTLAFGQSTDTLQSLINDAISASATELVLPEGIYIGALNIAEEINLRGDNTAVWLTKTNYQGKHSSYTIENPQSLRLANIELYLRDMPLTLNSGIVDNSDITVLGKVSKEAFLADGLCDGSLVISSNHITVEQSHIMYDESTDDTALIRVASSAQNSHCTREFKNNVVRGKGMGHTLFFDQSVHGSEMRNDSYNNVIANNTLIDLPSLLKLDNPDNTSSLVANNLQLLNHLQDAAELIELNVNQVIGSPAAFIDLRGNMLMFSAPFQAEANYVVPPEIPFPDLIVPSPDSATVDLGIDLTEWLHTDVEGNPRPSGEFFDIGAYEYQQ</sequence>
<evidence type="ECO:0000313" key="2">
    <source>
        <dbReference type="EMBL" id="TCI05125.1"/>
    </source>
</evidence>
<feature type="chain" id="PRO_5045895964" description="Right handed beta helix domain-containing protein" evidence="1">
    <location>
        <begin position="25"/>
        <end position="1031"/>
    </location>
</feature>
<proteinExistence type="predicted"/>
<dbReference type="InterPro" id="IPR059226">
    <property type="entry name" value="Choice_anch_Q_dom"/>
</dbReference>
<dbReference type="Proteomes" id="UP000292554">
    <property type="component" value="Unassembled WGS sequence"/>
</dbReference>
<keyword evidence="1" id="KW-0732">Signal</keyword>
<dbReference type="RefSeq" id="WP_131414401.1">
    <property type="nucleotide sequence ID" value="NZ_SJXE01000001.1"/>
</dbReference>
<comment type="caution">
    <text evidence="2">The sequence shown here is derived from an EMBL/GenBank/DDBJ whole genome shotgun (WGS) entry which is preliminary data.</text>
</comment>
<dbReference type="SUPFAM" id="SSF51126">
    <property type="entry name" value="Pectin lyase-like"/>
    <property type="match status" value="1"/>
</dbReference>
<accession>A0ABY2APM6</accession>
<gene>
    <name evidence="2" type="ORF">EZV61_03960</name>
</gene>
<evidence type="ECO:0000313" key="3">
    <source>
        <dbReference type="Proteomes" id="UP000292554"/>
    </source>
</evidence>
<reference evidence="2 3" key="1">
    <citation type="submission" date="2019-02" db="EMBL/GenBank/DDBJ databases">
        <title>Corallincola luteus sp. nov., a marine bacterium isolated from surface sediment of Bohai Sea in China.</title>
        <authorList>
            <person name="Ren Q."/>
        </authorList>
    </citation>
    <scope>NUCLEOTIDE SEQUENCE [LARGE SCALE GENOMIC DNA]</scope>
    <source>
        <strain evidence="2 3">DASS28</strain>
    </source>
</reference>
<evidence type="ECO:0008006" key="4">
    <source>
        <dbReference type="Google" id="ProtNLM"/>
    </source>
</evidence>
<evidence type="ECO:0000256" key="1">
    <source>
        <dbReference type="SAM" id="SignalP"/>
    </source>
</evidence>
<feature type="signal peptide" evidence="1">
    <location>
        <begin position="1"/>
        <end position="24"/>
    </location>
</feature>
<name>A0ABY2APM6_9GAMM</name>